<evidence type="ECO:0000256" key="1">
    <source>
        <dbReference type="PROSITE-ProRule" id="PRU00103"/>
    </source>
</evidence>
<dbReference type="EMBL" id="GGFL01007368">
    <property type="protein sequence ID" value="MBW71546.1"/>
    <property type="molecule type" value="Transcribed_RNA"/>
</dbReference>
<protein>
    <submittedName>
        <fullName evidence="3">Putative secreted protein</fullName>
    </submittedName>
</protein>
<dbReference type="AlphaFoldDB" id="A0A2M4D1X2"/>
<reference evidence="3" key="1">
    <citation type="submission" date="2018-01" db="EMBL/GenBank/DDBJ databases">
        <title>An insight into the sialome of Amazonian anophelines.</title>
        <authorList>
            <person name="Ribeiro J.M."/>
            <person name="Scarpassa V."/>
            <person name="Calvo E."/>
        </authorList>
    </citation>
    <scope>NUCLEOTIDE SEQUENCE</scope>
</reference>
<name>A0A2M4D1X2_ANODA</name>
<accession>A0A2M4D1X2</accession>
<feature type="repeat" description="HEAT" evidence="1">
    <location>
        <begin position="77"/>
        <end position="104"/>
    </location>
</feature>
<dbReference type="PROSITE" id="PS50077">
    <property type="entry name" value="HEAT_REPEAT"/>
    <property type="match status" value="1"/>
</dbReference>
<dbReference type="InterPro" id="IPR021133">
    <property type="entry name" value="HEAT_type_2"/>
</dbReference>
<evidence type="ECO:0000313" key="3">
    <source>
        <dbReference type="EMBL" id="MBW71546.1"/>
    </source>
</evidence>
<feature type="signal peptide" evidence="2">
    <location>
        <begin position="1"/>
        <end position="17"/>
    </location>
</feature>
<evidence type="ECO:0000256" key="2">
    <source>
        <dbReference type="SAM" id="SignalP"/>
    </source>
</evidence>
<sequence>MGRLLLLLPLFPEDTWCWLLLPLLAASCRSCCCCPRPDDPAATVLLLVLVLLELDAIGFSTILRLPLLRSRVEVELLFPDVLPLFDDVETTVRFEAVVALVVVT</sequence>
<organism evidence="3">
    <name type="scientific">Anopheles darlingi</name>
    <name type="common">Mosquito</name>
    <dbReference type="NCBI Taxonomy" id="43151"/>
    <lineage>
        <taxon>Eukaryota</taxon>
        <taxon>Metazoa</taxon>
        <taxon>Ecdysozoa</taxon>
        <taxon>Arthropoda</taxon>
        <taxon>Hexapoda</taxon>
        <taxon>Insecta</taxon>
        <taxon>Pterygota</taxon>
        <taxon>Neoptera</taxon>
        <taxon>Endopterygota</taxon>
        <taxon>Diptera</taxon>
        <taxon>Nematocera</taxon>
        <taxon>Culicoidea</taxon>
        <taxon>Culicidae</taxon>
        <taxon>Anophelinae</taxon>
        <taxon>Anopheles</taxon>
    </lineage>
</organism>
<proteinExistence type="predicted"/>
<keyword evidence="2" id="KW-0732">Signal</keyword>
<dbReference type="PROSITE" id="PS51257">
    <property type="entry name" value="PROKAR_LIPOPROTEIN"/>
    <property type="match status" value="1"/>
</dbReference>
<feature type="chain" id="PRO_5014688846" evidence="2">
    <location>
        <begin position="18"/>
        <end position="104"/>
    </location>
</feature>